<dbReference type="Proteomes" id="UP001183222">
    <property type="component" value="Unassembled WGS sequence"/>
</dbReference>
<evidence type="ECO:0000313" key="2">
    <source>
        <dbReference type="EMBL" id="MDT0277855.1"/>
    </source>
</evidence>
<dbReference type="InterPro" id="IPR013830">
    <property type="entry name" value="SGNH_hydro"/>
</dbReference>
<dbReference type="Pfam" id="PF13472">
    <property type="entry name" value="Lipase_GDSL_2"/>
    <property type="match status" value="1"/>
</dbReference>
<organism evidence="2 3">
    <name type="scientific">Blastococcus goldschmidtiae</name>
    <dbReference type="NCBI Taxonomy" id="3075546"/>
    <lineage>
        <taxon>Bacteria</taxon>
        <taxon>Bacillati</taxon>
        <taxon>Actinomycetota</taxon>
        <taxon>Actinomycetes</taxon>
        <taxon>Geodermatophilales</taxon>
        <taxon>Geodermatophilaceae</taxon>
        <taxon>Blastococcus</taxon>
    </lineage>
</organism>
<evidence type="ECO:0000313" key="3">
    <source>
        <dbReference type="Proteomes" id="UP001183222"/>
    </source>
</evidence>
<proteinExistence type="predicted"/>
<accession>A0ABU2KCD6</accession>
<reference evidence="3" key="1">
    <citation type="submission" date="2023-07" db="EMBL/GenBank/DDBJ databases">
        <title>30 novel species of actinomycetes from the DSMZ collection.</title>
        <authorList>
            <person name="Nouioui I."/>
        </authorList>
    </citation>
    <scope>NUCLEOTIDE SEQUENCE [LARGE SCALE GENOMIC DNA]</scope>
    <source>
        <strain evidence="3">DSM 46792</strain>
    </source>
</reference>
<name>A0ABU2KCD6_9ACTN</name>
<feature type="domain" description="SGNH hydrolase-type esterase" evidence="1">
    <location>
        <begin position="9"/>
        <end position="185"/>
    </location>
</feature>
<gene>
    <name evidence="2" type="ORF">RM425_18295</name>
</gene>
<dbReference type="InterPro" id="IPR036514">
    <property type="entry name" value="SGNH_hydro_sf"/>
</dbReference>
<dbReference type="RefSeq" id="WP_311346657.1">
    <property type="nucleotide sequence ID" value="NZ_JAVREI010000017.1"/>
</dbReference>
<dbReference type="SUPFAM" id="SSF52266">
    <property type="entry name" value="SGNH hydrolase"/>
    <property type="match status" value="1"/>
</dbReference>
<dbReference type="EMBL" id="JAVREI010000017">
    <property type="protein sequence ID" value="MDT0277855.1"/>
    <property type="molecule type" value="Genomic_DNA"/>
</dbReference>
<evidence type="ECO:0000259" key="1">
    <source>
        <dbReference type="Pfam" id="PF13472"/>
    </source>
</evidence>
<protein>
    <submittedName>
        <fullName evidence="2">GDSL-type esterase/lipase family protein</fullName>
    </submittedName>
</protein>
<dbReference type="Gene3D" id="3.40.50.1110">
    <property type="entry name" value="SGNH hydrolase"/>
    <property type="match status" value="1"/>
</dbReference>
<keyword evidence="3" id="KW-1185">Reference proteome</keyword>
<comment type="caution">
    <text evidence="2">The sequence shown here is derived from an EMBL/GenBank/DDBJ whole genome shotgun (WGS) entry which is preliminary data.</text>
</comment>
<sequence length="200" mass="21108">MPRDLRICFIGDSFVAGVGDPEQLGWAGRLTAGSARDGLALTSYVLGVRRQTTAEIAGRWAAECRPRLAGGEWEARIVLSAGVNDTTEEHGAPRLAPDRSVAALEEILTGAAHARWPLLVVGPPAVADAAQNERIAELDNRFAQACARRGVPYVAVVTALAADPTWTAEVAAGDGAHPGTDGYAVLAGLVRPHWQRWITG</sequence>